<proteinExistence type="predicted"/>
<keyword evidence="3" id="KW-1185">Reference proteome</keyword>
<reference evidence="2" key="1">
    <citation type="submission" date="2021-10" db="EMBL/GenBank/DDBJ databases">
        <title>Melipona bicolor Genome sequencing and assembly.</title>
        <authorList>
            <person name="Araujo N.S."/>
            <person name="Arias M.C."/>
        </authorList>
    </citation>
    <scope>NUCLEOTIDE SEQUENCE</scope>
    <source>
        <strain evidence="2">USP_2M_L1-L4_2017</strain>
        <tissue evidence="2">Whole body</tissue>
    </source>
</reference>
<name>A0AA40FJ26_9HYME</name>
<evidence type="ECO:0000313" key="2">
    <source>
        <dbReference type="EMBL" id="KAK1119901.1"/>
    </source>
</evidence>
<evidence type="ECO:0000313" key="3">
    <source>
        <dbReference type="Proteomes" id="UP001177670"/>
    </source>
</evidence>
<gene>
    <name evidence="2" type="ORF">K0M31_012974</name>
</gene>
<evidence type="ECO:0000256" key="1">
    <source>
        <dbReference type="SAM" id="MobiDB-lite"/>
    </source>
</evidence>
<sequence length="91" mass="9799">SATSWHKEFATFATLQRDFDQDPQPVVSESVTASSETVNLATALARSRCETSLSQSSLDSWDMSTPPHVELGPPRPSVCGTSPELPADPRP</sequence>
<dbReference type="AlphaFoldDB" id="A0AA40FJ26"/>
<dbReference type="EMBL" id="JAHYIQ010000034">
    <property type="protein sequence ID" value="KAK1119901.1"/>
    <property type="molecule type" value="Genomic_DNA"/>
</dbReference>
<feature type="compositionally biased region" description="Polar residues" evidence="1">
    <location>
        <begin position="54"/>
        <end position="63"/>
    </location>
</feature>
<feature type="region of interest" description="Disordered" evidence="1">
    <location>
        <begin position="54"/>
        <end position="91"/>
    </location>
</feature>
<protein>
    <submittedName>
        <fullName evidence="2">Uncharacterized protein</fullName>
    </submittedName>
</protein>
<comment type="caution">
    <text evidence="2">The sequence shown here is derived from an EMBL/GenBank/DDBJ whole genome shotgun (WGS) entry which is preliminary data.</text>
</comment>
<organism evidence="2 3">
    <name type="scientific">Melipona bicolor</name>
    <dbReference type="NCBI Taxonomy" id="60889"/>
    <lineage>
        <taxon>Eukaryota</taxon>
        <taxon>Metazoa</taxon>
        <taxon>Ecdysozoa</taxon>
        <taxon>Arthropoda</taxon>
        <taxon>Hexapoda</taxon>
        <taxon>Insecta</taxon>
        <taxon>Pterygota</taxon>
        <taxon>Neoptera</taxon>
        <taxon>Endopterygota</taxon>
        <taxon>Hymenoptera</taxon>
        <taxon>Apocrita</taxon>
        <taxon>Aculeata</taxon>
        <taxon>Apoidea</taxon>
        <taxon>Anthophila</taxon>
        <taxon>Apidae</taxon>
        <taxon>Melipona</taxon>
    </lineage>
</organism>
<dbReference type="Proteomes" id="UP001177670">
    <property type="component" value="Unassembled WGS sequence"/>
</dbReference>
<feature type="non-terminal residue" evidence="2">
    <location>
        <position position="1"/>
    </location>
</feature>
<accession>A0AA40FJ26</accession>